<feature type="non-terminal residue" evidence="2">
    <location>
        <position position="1"/>
    </location>
</feature>
<feature type="compositionally biased region" description="Low complexity" evidence="1">
    <location>
        <begin position="336"/>
        <end position="348"/>
    </location>
</feature>
<evidence type="ECO:0000256" key="1">
    <source>
        <dbReference type="SAM" id="MobiDB-lite"/>
    </source>
</evidence>
<feature type="compositionally biased region" description="Basic residues" evidence="1">
    <location>
        <begin position="262"/>
        <end position="272"/>
    </location>
</feature>
<feature type="compositionally biased region" description="Basic and acidic residues" evidence="1">
    <location>
        <begin position="365"/>
        <end position="405"/>
    </location>
</feature>
<feature type="compositionally biased region" description="Gly residues" evidence="1">
    <location>
        <begin position="187"/>
        <end position="196"/>
    </location>
</feature>
<feature type="compositionally biased region" description="Low complexity" evidence="1">
    <location>
        <begin position="435"/>
        <end position="453"/>
    </location>
</feature>
<feature type="non-terminal residue" evidence="2">
    <location>
        <position position="522"/>
    </location>
</feature>
<feature type="compositionally biased region" description="Basic and acidic residues" evidence="1">
    <location>
        <begin position="228"/>
        <end position="243"/>
    </location>
</feature>
<accession>A0A6J4JR82</accession>
<feature type="compositionally biased region" description="Basic and acidic residues" evidence="1">
    <location>
        <begin position="490"/>
        <end position="503"/>
    </location>
</feature>
<sequence>APQPAAPPRGRTRRGRLHQPDGRGRQRPVRRGPHPRRARADHPGPRAADHLAADLRRLHLGDRAADPGRRGRRPAAGVRLRQDPGAAGLPVAVDQGDRRLPGPGPAGRPAEADRLAGGQPGRAGRLRGGRRDRAGADPAHGPAAPVRRGRVRPARGGAVRAGRLHPGPAEGAGDRARPGRADRRGVPGAGPGGPGDRAGLRQPVRRGPAALQHRGDRAGPGPGPPGRRRPEADLPRLLVRDPARLGVRPAVPEAGAGAGAGRRGRPAGRRGGGRADPGGRLREGVRPVRGGVPDPAGGLPDRAGPARHGHAGAGPGPAGADPGGPRPHGHRRARAARGGLRAVRPGHLAGAGVGDRGGRGRHLQRRAEPGRRLLPAWRERRVQQPARREHRGELRGHQGEGVRADGEEDPGGVADEVPDVRLDAGPRAAVLPAVGGAAAAGSRGPGGRRAAAAGDRHGQRPGDPVRVGAGAGPDAGLGAAADLARRGAHRVPEDAVRDRRGQHVPDLGQAARRRRLLRRLRL</sequence>
<evidence type="ECO:0000313" key="2">
    <source>
        <dbReference type="EMBL" id="CAA9284860.1"/>
    </source>
</evidence>
<feature type="compositionally biased region" description="Low complexity" evidence="1">
    <location>
        <begin position="154"/>
        <end position="171"/>
    </location>
</feature>
<feature type="compositionally biased region" description="Basic residues" evidence="1">
    <location>
        <begin position="25"/>
        <end position="37"/>
    </location>
</feature>
<protein>
    <submittedName>
        <fullName evidence="2">Probable exported protease</fullName>
        <ecNumber evidence="2">3.4.-.-</ecNumber>
    </submittedName>
</protein>
<reference evidence="2" key="1">
    <citation type="submission" date="2020-02" db="EMBL/GenBank/DDBJ databases">
        <authorList>
            <person name="Meier V. D."/>
        </authorList>
    </citation>
    <scope>NUCLEOTIDE SEQUENCE</scope>
    <source>
        <strain evidence="2">AVDCRST_MAG41</strain>
    </source>
</reference>
<feature type="compositionally biased region" description="Basic and acidic residues" evidence="1">
    <location>
        <begin position="172"/>
        <end position="185"/>
    </location>
</feature>
<feature type="compositionally biased region" description="Basic and acidic residues" evidence="1">
    <location>
        <begin position="277"/>
        <end position="286"/>
    </location>
</feature>
<dbReference type="EMBL" id="CADCTP010000361">
    <property type="protein sequence ID" value="CAA9284860.1"/>
    <property type="molecule type" value="Genomic_DNA"/>
</dbReference>
<proteinExistence type="predicted"/>
<gene>
    <name evidence="2" type="ORF">AVDCRST_MAG41-3896</name>
</gene>
<feature type="compositionally biased region" description="Basic and acidic residues" evidence="1">
    <location>
        <begin position="38"/>
        <end position="69"/>
    </location>
</feature>
<organism evidence="2">
    <name type="scientific">uncultured Mycobacteriales bacterium</name>
    <dbReference type="NCBI Taxonomy" id="581187"/>
    <lineage>
        <taxon>Bacteria</taxon>
        <taxon>Bacillati</taxon>
        <taxon>Actinomycetota</taxon>
        <taxon>Actinomycetes</taxon>
        <taxon>Mycobacteriales</taxon>
        <taxon>environmental samples</taxon>
    </lineage>
</organism>
<feature type="compositionally biased region" description="Low complexity" evidence="1">
    <location>
        <begin position="246"/>
        <end position="255"/>
    </location>
</feature>
<name>A0A6J4JR82_9ACTN</name>
<dbReference type="GO" id="GO:0006508">
    <property type="term" value="P:proteolysis"/>
    <property type="evidence" value="ECO:0007669"/>
    <property type="project" value="UniProtKB-KW"/>
</dbReference>
<feature type="compositionally biased region" description="Low complexity" evidence="1">
    <location>
        <begin position="136"/>
        <end position="146"/>
    </location>
</feature>
<feature type="region of interest" description="Disordered" evidence="1">
    <location>
        <begin position="435"/>
        <end position="510"/>
    </location>
</feature>
<dbReference type="EC" id="3.4.-.-" evidence="2"/>
<dbReference type="GO" id="GO:0008233">
    <property type="term" value="F:peptidase activity"/>
    <property type="evidence" value="ECO:0007669"/>
    <property type="project" value="UniProtKB-KW"/>
</dbReference>
<feature type="region of interest" description="Disordered" evidence="1">
    <location>
        <begin position="1"/>
        <end position="418"/>
    </location>
</feature>
<keyword evidence="2" id="KW-0378">Hydrolase</keyword>
<keyword evidence="2" id="KW-0645">Protease</keyword>
<dbReference type="AlphaFoldDB" id="A0A6J4JR82"/>